<evidence type="ECO:0000256" key="6">
    <source>
        <dbReference type="ARBA" id="ARBA00022989"/>
    </source>
</evidence>
<keyword evidence="2" id="KW-0813">Transport</keyword>
<comment type="subcellular location">
    <subcellularLocation>
        <location evidence="1">Cell inner membrane</location>
        <topology evidence="1">Multi-pass membrane protein</topology>
    </subcellularLocation>
</comment>
<proteinExistence type="inferred from homology"/>
<evidence type="ECO:0000256" key="7">
    <source>
        <dbReference type="ARBA" id="ARBA00023136"/>
    </source>
</evidence>
<evidence type="ECO:0000256" key="1">
    <source>
        <dbReference type="ARBA" id="ARBA00004429"/>
    </source>
</evidence>
<gene>
    <name evidence="11" type="ORF">SAMN05216231_3019</name>
</gene>
<feature type="transmembrane region" description="Helical" evidence="9">
    <location>
        <begin position="14"/>
        <end position="35"/>
    </location>
</feature>
<evidence type="ECO:0000256" key="4">
    <source>
        <dbReference type="ARBA" id="ARBA00022519"/>
    </source>
</evidence>
<sequence length="161" mass="18379">MKTLDTWIESVEKVISIILIATLALVIATSVFYRYFLNAPIYWATEASIFMMAWLTFVGGSLGLKYKSQASITFLVERLSMNGKRILDMFSHIVILVFLIILLYLSYDWIFSLSSQKSSAMRIPMWVPYLSVPVGLTFSFIHLLNYTIDLVKNNKQEGNAS</sequence>
<keyword evidence="6 9" id="KW-1133">Transmembrane helix</keyword>
<evidence type="ECO:0000313" key="12">
    <source>
        <dbReference type="Proteomes" id="UP000199444"/>
    </source>
</evidence>
<dbReference type="PANTHER" id="PTHR35011">
    <property type="entry name" value="2,3-DIKETO-L-GULONATE TRAP TRANSPORTER SMALL PERMEASE PROTEIN YIAM"/>
    <property type="match status" value="1"/>
</dbReference>
<evidence type="ECO:0000256" key="8">
    <source>
        <dbReference type="ARBA" id="ARBA00038436"/>
    </source>
</evidence>
<dbReference type="RefSeq" id="WP_092493777.1">
    <property type="nucleotide sequence ID" value="NZ_FNKD01000003.1"/>
</dbReference>
<keyword evidence="3" id="KW-1003">Cell membrane</keyword>
<dbReference type="GO" id="GO:0005886">
    <property type="term" value="C:plasma membrane"/>
    <property type="evidence" value="ECO:0007669"/>
    <property type="project" value="UniProtKB-SubCell"/>
</dbReference>
<dbReference type="PANTHER" id="PTHR35011:SF2">
    <property type="entry name" value="2,3-DIKETO-L-GULONATE TRAP TRANSPORTER SMALL PERMEASE PROTEIN YIAM"/>
    <property type="match status" value="1"/>
</dbReference>
<dbReference type="GO" id="GO:0015740">
    <property type="term" value="P:C4-dicarboxylate transport"/>
    <property type="evidence" value="ECO:0007669"/>
    <property type="project" value="TreeGrafter"/>
</dbReference>
<protein>
    <submittedName>
        <fullName evidence="11">TRAP-type C4-dicarboxylate transport system, small permease component</fullName>
    </submittedName>
</protein>
<keyword evidence="12" id="KW-1185">Reference proteome</keyword>
<feature type="transmembrane region" description="Helical" evidence="9">
    <location>
        <begin position="85"/>
        <end position="106"/>
    </location>
</feature>
<feature type="domain" description="Tripartite ATP-independent periplasmic transporters DctQ component" evidence="10">
    <location>
        <begin position="23"/>
        <end position="151"/>
    </location>
</feature>
<evidence type="ECO:0000256" key="3">
    <source>
        <dbReference type="ARBA" id="ARBA00022475"/>
    </source>
</evidence>
<dbReference type="InterPro" id="IPR007387">
    <property type="entry name" value="TRAP_DctQ"/>
</dbReference>
<comment type="similarity">
    <text evidence="8">Belongs to the TRAP transporter small permease family.</text>
</comment>
<dbReference type="Proteomes" id="UP000199444">
    <property type="component" value="Unassembled WGS sequence"/>
</dbReference>
<dbReference type="AlphaFoldDB" id="A0A1H1ESB0"/>
<keyword evidence="5 9" id="KW-0812">Transmembrane</keyword>
<reference evidence="11 12" key="1">
    <citation type="submission" date="2016-10" db="EMBL/GenBank/DDBJ databases">
        <authorList>
            <person name="de Groot N.N."/>
        </authorList>
    </citation>
    <scope>NUCLEOTIDE SEQUENCE [LARGE SCALE GENOMIC DNA]</scope>
    <source>
        <strain evidence="11 12">CGMCC 1.10449</strain>
    </source>
</reference>
<keyword evidence="4" id="KW-0997">Cell inner membrane</keyword>
<dbReference type="GO" id="GO:0022857">
    <property type="term" value="F:transmembrane transporter activity"/>
    <property type="evidence" value="ECO:0007669"/>
    <property type="project" value="TreeGrafter"/>
</dbReference>
<evidence type="ECO:0000256" key="9">
    <source>
        <dbReference type="SAM" id="Phobius"/>
    </source>
</evidence>
<dbReference type="InterPro" id="IPR055348">
    <property type="entry name" value="DctQ"/>
</dbReference>
<dbReference type="STRING" id="553311.SAMN05216231_3019"/>
<evidence type="ECO:0000256" key="2">
    <source>
        <dbReference type="ARBA" id="ARBA00022448"/>
    </source>
</evidence>
<organism evidence="11 12">
    <name type="scientific">Virgibacillus salinus</name>
    <dbReference type="NCBI Taxonomy" id="553311"/>
    <lineage>
        <taxon>Bacteria</taxon>
        <taxon>Bacillati</taxon>
        <taxon>Bacillota</taxon>
        <taxon>Bacilli</taxon>
        <taxon>Bacillales</taxon>
        <taxon>Bacillaceae</taxon>
        <taxon>Virgibacillus</taxon>
    </lineage>
</organism>
<evidence type="ECO:0000313" key="11">
    <source>
        <dbReference type="EMBL" id="SDQ91490.1"/>
    </source>
</evidence>
<feature type="transmembrane region" description="Helical" evidence="9">
    <location>
        <begin position="126"/>
        <end position="146"/>
    </location>
</feature>
<name>A0A1H1ESB0_9BACI</name>
<accession>A0A1H1ESB0</accession>
<keyword evidence="7 9" id="KW-0472">Membrane</keyword>
<evidence type="ECO:0000256" key="5">
    <source>
        <dbReference type="ARBA" id="ARBA00022692"/>
    </source>
</evidence>
<evidence type="ECO:0000259" key="10">
    <source>
        <dbReference type="Pfam" id="PF04290"/>
    </source>
</evidence>
<dbReference type="EMBL" id="FNKD01000003">
    <property type="protein sequence ID" value="SDQ91490.1"/>
    <property type="molecule type" value="Genomic_DNA"/>
</dbReference>
<feature type="transmembrane region" description="Helical" evidence="9">
    <location>
        <begin position="41"/>
        <end position="64"/>
    </location>
</feature>
<dbReference type="Pfam" id="PF04290">
    <property type="entry name" value="DctQ"/>
    <property type="match status" value="1"/>
</dbReference>